<dbReference type="GO" id="GO:0016614">
    <property type="term" value="F:oxidoreductase activity, acting on CH-OH group of donors"/>
    <property type="evidence" value="ECO:0007669"/>
    <property type="project" value="InterPro"/>
</dbReference>
<dbReference type="GO" id="GO:0050660">
    <property type="term" value="F:flavin adenine dinucleotide binding"/>
    <property type="evidence" value="ECO:0007669"/>
    <property type="project" value="InterPro"/>
</dbReference>
<keyword evidence="6" id="KW-1185">Reference proteome</keyword>
<dbReference type="AlphaFoldDB" id="A0AAJ0BR91"/>
<feature type="chain" id="PRO_5042578026" evidence="3">
    <location>
        <begin position="21"/>
        <end position="653"/>
    </location>
</feature>
<proteinExistence type="inferred from homology"/>
<dbReference type="EMBL" id="MU839031">
    <property type="protein sequence ID" value="KAK1763013.1"/>
    <property type="molecule type" value="Genomic_DNA"/>
</dbReference>
<dbReference type="Gene3D" id="3.30.560.10">
    <property type="entry name" value="Glucose Oxidase, domain 3"/>
    <property type="match status" value="1"/>
</dbReference>
<organism evidence="5 6">
    <name type="scientific">Phialemonium atrogriseum</name>
    <dbReference type="NCBI Taxonomy" id="1093897"/>
    <lineage>
        <taxon>Eukaryota</taxon>
        <taxon>Fungi</taxon>
        <taxon>Dikarya</taxon>
        <taxon>Ascomycota</taxon>
        <taxon>Pezizomycotina</taxon>
        <taxon>Sordariomycetes</taxon>
        <taxon>Sordariomycetidae</taxon>
        <taxon>Cephalothecales</taxon>
        <taxon>Cephalothecaceae</taxon>
        <taxon>Phialemonium</taxon>
    </lineage>
</organism>
<feature type="binding site" evidence="2">
    <location>
        <position position="308"/>
    </location>
    <ligand>
        <name>FAD</name>
        <dbReference type="ChEBI" id="CHEBI:57692"/>
    </ligand>
</feature>
<feature type="domain" description="Glucose-methanol-choline oxidoreductase N-terminal" evidence="4">
    <location>
        <begin position="362"/>
        <end position="376"/>
    </location>
</feature>
<evidence type="ECO:0000313" key="5">
    <source>
        <dbReference type="EMBL" id="KAK1763013.1"/>
    </source>
</evidence>
<evidence type="ECO:0000256" key="2">
    <source>
        <dbReference type="PIRSR" id="PIRSR000137-2"/>
    </source>
</evidence>
<evidence type="ECO:0000259" key="4">
    <source>
        <dbReference type="PROSITE" id="PS00624"/>
    </source>
</evidence>
<comment type="cofactor">
    <cofactor evidence="2">
        <name>FAD</name>
        <dbReference type="ChEBI" id="CHEBI:57692"/>
    </cofactor>
</comment>
<dbReference type="InterPro" id="IPR036188">
    <property type="entry name" value="FAD/NAD-bd_sf"/>
</dbReference>
<gene>
    <name evidence="5" type="ORF">QBC33DRAFT_460361</name>
</gene>
<keyword evidence="3" id="KW-0732">Signal</keyword>
<dbReference type="PROSITE" id="PS00624">
    <property type="entry name" value="GMC_OXRED_2"/>
    <property type="match status" value="1"/>
</dbReference>
<dbReference type="PIRSF" id="PIRSF000137">
    <property type="entry name" value="Alcohol_oxidase"/>
    <property type="match status" value="1"/>
</dbReference>
<name>A0AAJ0BR91_9PEZI</name>
<evidence type="ECO:0000256" key="1">
    <source>
        <dbReference type="ARBA" id="ARBA00010790"/>
    </source>
</evidence>
<dbReference type="GeneID" id="85308170"/>
<dbReference type="InterPro" id="IPR000172">
    <property type="entry name" value="GMC_OxRdtase_N"/>
</dbReference>
<dbReference type="RefSeq" id="XP_060279226.1">
    <property type="nucleotide sequence ID" value="XM_060424983.1"/>
</dbReference>
<comment type="similarity">
    <text evidence="1">Belongs to the GMC oxidoreductase family.</text>
</comment>
<accession>A0AAJ0BR91</accession>
<dbReference type="PANTHER" id="PTHR11552:SF213">
    <property type="entry name" value="DEHYDROGENASE, PUTATIVE-RELATED"/>
    <property type="match status" value="1"/>
</dbReference>
<feature type="signal peptide" evidence="3">
    <location>
        <begin position="1"/>
        <end position="20"/>
    </location>
</feature>
<dbReference type="SUPFAM" id="SSF51905">
    <property type="entry name" value="FAD/NAD(P)-binding domain"/>
    <property type="match status" value="1"/>
</dbReference>
<dbReference type="InterPro" id="IPR007867">
    <property type="entry name" value="GMC_OxRtase_C"/>
</dbReference>
<evidence type="ECO:0000256" key="3">
    <source>
        <dbReference type="SAM" id="SignalP"/>
    </source>
</evidence>
<keyword evidence="2" id="KW-0274">FAD</keyword>
<dbReference type="InterPro" id="IPR012132">
    <property type="entry name" value="GMC_OxRdtase"/>
</dbReference>
<dbReference type="Pfam" id="PF00732">
    <property type="entry name" value="GMC_oxred_N"/>
    <property type="match status" value="1"/>
</dbReference>
<protein>
    <submittedName>
        <fullName evidence="5">Choline dehydrogenase protein</fullName>
    </submittedName>
</protein>
<reference evidence="5" key="1">
    <citation type="submission" date="2023-06" db="EMBL/GenBank/DDBJ databases">
        <title>Genome-scale phylogeny and comparative genomics of the fungal order Sordariales.</title>
        <authorList>
            <consortium name="Lawrence Berkeley National Laboratory"/>
            <person name="Hensen N."/>
            <person name="Bonometti L."/>
            <person name="Westerberg I."/>
            <person name="Brannstrom I.O."/>
            <person name="Guillou S."/>
            <person name="Cros-Aarteil S."/>
            <person name="Calhoun S."/>
            <person name="Haridas S."/>
            <person name="Kuo A."/>
            <person name="Mondo S."/>
            <person name="Pangilinan J."/>
            <person name="Riley R."/>
            <person name="Labutti K."/>
            <person name="Andreopoulos B."/>
            <person name="Lipzen A."/>
            <person name="Chen C."/>
            <person name="Yanf M."/>
            <person name="Daum C."/>
            <person name="Ng V."/>
            <person name="Clum A."/>
            <person name="Steindorff A."/>
            <person name="Ohm R."/>
            <person name="Martin F."/>
            <person name="Silar P."/>
            <person name="Natvig D."/>
            <person name="Lalanne C."/>
            <person name="Gautier V."/>
            <person name="Ament-Velasquez S.L."/>
            <person name="Kruys A."/>
            <person name="Hutchinson M.I."/>
            <person name="Powell A.J."/>
            <person name="Barry K."/>
            <person name="Miller A.N."/>
            <person name="Grigoriev I.V."/>
            <person name="Debuchy R."/>
            <person name="Gladieux P."/>
            <person name="Thoren M.H."/>
            <person name="Johannesson H."/>
        </authorList>
    </citation>
    <scope>NUCLEOTIDE SEQUENCE</scope>
    <source>
        <strain evidence="5">8032-3</strain>
    </source>
</reference>
<dbReference type="Gene3D" id="3.50.50.60">
    <property type="entry name" value="FAD/NAD(P)-binding domain"/>
    <property type="match status" value="1"/>
</dbReference>
<sequence length="653" mass="70615">MLIPKSICLAGLLLPSASVALQAPESQSSSNNARADPDEQFDYIVVGSGPGGGPLAVNLAEAGHSVLLLEAGRNHTGNITQEVTAFLGAAQIAEDQGWWFYVKHFSNETQAALDDKMVWDKPNGGLWVGTDPPEGSTQRGIWYPRAGTLGGCDTHNGGITVLPSESDWDNIASITGDKSWHHDKMHKLFEKMERNLFLPRGTPGHGFSGYQPVGVGNKTLFEQDQQMLAMAQGSAAALGYLNRSMSTDFDVVTQKDINEALPTRDYENDVYQISFKKDEKSRRFSAGSRVNSAVARGLSLTVRFDSLVTKVLLDDHLRATGVEYLVGESLYRADPRAEAAANRTTIFRRQATAGREVILAGGAFNTPQMLMLSGIGPADELKRLGIPVLVDLPGVGKNLQDHYEVPVVSRFPNNFTLFSECRSFEEDDPCMAQWEKDGSGPYSTLGFSQFITYTTSATPDGKRDLIVYGGGGSILGHLPPYTNFTDVPGSFTLTVSESHPRNRAGTVTLRTADARDVPEINFEFFADGGGGDEDLVGLVDGVQFVRRVFDAVPAPSTPVEVYPGRDEVGSREQIREWVRKEAFGHHPAGTCAIGADGDPLAVLDARFRVRGVEALRVVDASVFPVVPGTFPLIAVFMVSEKASEVVLADAADQ</sequence>
<comment type="caution">
    <text evidence="5">The sequence shown here is derived from an EMBL/GenBank/DDBJ whole genome shotgun (WGS) entry which is preliminary data.</text>
</comment>
<dbReference type="Pfam" id="PF05199">
    <property type="entry name" value="GMC_oxred_C"/>
    <property type="match status" value="1"/>
</dbReference>
<dbReference type="Proteomes" id="UP001244011">
    <property type="component" value="Unassembled WGS sequence"/>
</dbReference>
<evidence type="ECO:0000313" key="6">
    <source>
        <dbReference type="Proteomes" id="UP001244011"/>
    </source>
</evidence>
<keyword evidence="2" id="KW-0285">Flavoprotein</keyword>
<dbReference type="SUPFAM" id="SSF54373">
    <property type="entry name" value="FAD-linked reductases, C-terminal domain"/>
    <property type="match status" value="1"/>
</dbReference>
<dbReference type="PANTHER" id="PTHR11552">
    <property type="entry name" value="GLUCOSE-METHANOL-CHOLINE GMC OXIDOREDUCTASE"/>
    <property type="match status" value="1"/>
</dbReference>